<feature type="compositionally biased region" description="Gly residues" evidence="1">
    <location>
        <begin position="208"/>
        <end position="222"/>
    </location>
</feature>
<evidence type="ECO:0000313" key="3">
    <source>
        <dbReference type="Proteomes" id="UP000265515"/>
    </source>
</evidence>
<evidence type="ECO:0000256" key="1">
    <source>
        <dbReference type="SAM" id="MobiDB-lite"/>
    </source>
</evidence>
<sequence>MQQGRFGDWGGAEGRARGRACSGDAEAIECASWWSQFGDGAPELQQCSLRVMHMWYCASPAERNCAVHEGIHTKKRNQLAFEKFVQLVEITANVQLTEYRRAGCGYVLPWQRDEGMLDCQAGLEVEPRRGDPPTEVTITFPGDLVGGGEGGSSTSSTNGGGGDSSSSSNIGGRGGSSNGGGDSTSSGSGGDNGSGGGGDGSDSSSNNSGGGGGSSSGGGGGTVSSCSGGEVAVHEEAIAAVMEVPDVAMQRDGADNAGGGDGRLMQHFLTEELDPVMAGVNPSVARGLGISDSKMGIRFDFDLSMGPIDGSGSLEGRRDRRDFDADPEREDDA</sequence>
<name>A0A388LL92_CHABU</name>
<comment type="caution">
    <text evidence="2">The sequence shown here is derived from an EMBL/GenBank/DDBJ whole genome shotgun (WGS) entry which is preliminary data.</text>
</comment>
<organism evidence="2 3">
    <name type="scientific">Chara braunii</name>
    <name type="common">Braun's stonewort</name>
    <dbReference type="NCBI Taxonomy" id="69332"/>
    <lineage>
        <taxon>Eukaryota</taxon>
        <taxon>Viridiplantae</taxon>
        <taxon>Streptophyta</taxon>
        <taxon>Charophyceae</taxon>
        <taxon>Charales</taxon>
        <taxon>Characeae</taxon>
        <taxon>Chara</taxon>
    </lineage>
</organism>
<keyword evidence="3" id="KW-1185">Reference proteome</keyword>
<dbReference type="Proteomes" id="UP000265515">
    <property type="component" value="Unassembled WGS sequence"/>
</dbReference>
<feature type="compositionally biased region" description="Gly residues" evidence="1">
    <location>
        <begin position="171"/>
        <end position="200"/>
    </location>
</feature>
<feature type="compositionally biased region" description="Basic and acidic residues" evidence="1">
    <location>
        <begin position="315"/>
        <end position="326"/>
    </location>
</feature>
<accession>A0A388LL92</accession>
<dbReference type="AlphaFoldDB" id="A0A388LL92"/>
<protein>
    <submittedName>
        <fullName evidence="2">Uncharacterized protein</fullName>
    </submittedName>
</protein>
<feature type="region of interest" description="Disordered" evidence="1">
    <location>
        <begin position="124"/>
        <end position="227"/>
    </location>
</feature>
<dbReference type="EMBL" id="BFEA01000428">
    <property type="protein sequence ID" value="GBG83074.1"/>
    <property type="molecule type" value="Genomic_DNA"/>
</dbReference>
<evidence type="ECO:0000313" key="2">
    <source>
        <dbReference type="EMBL" id="GBG83074.1"/>
    </source>
</evidence>
<dbReference type="Gramene" id="GBG83074">
    <property type="protein sequence ID" value="GBG83074"/>
    <property type="gene ID" value="CBR_g36691"/>
</dbReference>
<proteinExistence type="predicted"/>
<feature type="region of interest" description="Disordered" evidence="1">
    <location>
        <begin position="308"/>
        <end position="333"/>
    </location>
</feature>
<reference evidence="2 3" key="1">
    <citation type="journal article" date="2018" name="Cell">
        <title>The Chara Genome: Secondary Complexity and Implications for Plant Terrestrialization.</title>
        <authorList>
            <person name="Nishiyama T."/>
            <person name="Sakayama H."/>
            <person name="Vries J.D."/>
            <person name="Buschmann H."/>
            <person name="Saint-Marcoux D."/>
            <person name="Ullrich K.K."/>
            <person name="Haas F.B."/>
            <person name="Vanderstraeten L."/>
            <person name="Becker D."/>
            <person name="Lang D."/>
            <person name="Vosolsobe S."/>
            <person name="Rombauts S."/>
            <person name="Wilhelmsson P.K.I."/>
            <person name="Janitza P."/>
            <person name="Kern R."/>
            <person name="Heyl A."/>
            <person name="Rumpler F."/>
            <person name="Villalobos L.I.A.C."/>
            <person name="Clay J.M."/>
            <person name="Skokan R."/>
            <person name="Toyoda A."/>
            <person name="Suzuki Y."/>
            <person name="Kagoshima H."/>
            <person name="Schijlen E."/>
            <person name="Tajeshwar N."/>
            <person name="Catarino B."/>
            <person name="Hetherington A.J."/>
            <person name="Saltykova A."/>
            <person name="Bonnot C."/>
            <person name="Breuninger H."/>
            <person name="Symeonidi A."/>
            <person name="Radhakrishnan G.V."/>
            <person name="Van Nieuwerburgh F."/>
            <person name="Deforce D."/>
            <person name="Chang C."/>
            <person name="Karol K.G."/>
            <person name="Hedrich R."/>
            <person name="Ulvskov P."/>
            <person name="Glockner G."/>
            <person name="Delwiche C.F."/>
            <person name="Petrasek J."/>
            <person name="Van de Peer Y."/>
            <person name="Friml J."/>
            <person name="Beilby M."/>
            <person name="Dolan L."/>
            <person name="Kohara Y."/>
            <person name="Sugano S."/>
            <person name="Fujiyama A."/>
            <person name="Delaux P.-M."/>
            <person name="Quint M."/>
            <person name="TheiBen G."/>
            <person name="Hagemann M."/>
            <person name="Harholt J."/>
            <person name="Dunand C."/>
            <person name="Zachgo S."/>
            <person name="Langdale J."/>
            <person name="Maumus F."/>
            <person name="Straeten D.V.D."/>
            <person name="Gould S.B."/>
            <person name="Rensing S.A."/>
        </authorList>
    </citation>
    <scope>NUCLEOTIDE SEQUENCE [LARGE SCALE GENOMIC DNA]</scope>
    <source>
        <strain evidence="2 3">S276</strain>
    </source>
</reference>
<gene>
    <name evidence="2" type="ORF">CBR_g36691</name>
</gene>